<sequence>MVCSCLGCVVGTGNIWRFPRIVANNSEEEGGLVFILVWVVFLFLWSSPMLLIEYGTGRFTKKAVIGSFRQLVGERAAWCGAWISMVSFFISCYYSVVLGWCFYYVVRSIGYELPKDAEESEQIFYDFARDSAWPVLTHGLAVLLAGLSVVKGVKTIEKVNMVLIPVLLTIILFTFTWSLTREYADYGIKGIW</sequence>
<dbReference type="PROSITE" id="PS50267">
    <property type="entry name" value="NA_NEUROTRAN_SYMP_3"/>
    <property type="match status" value="1"/>
</dbReference>
<dbReference type="EMBL" id="JARBDR010000018">
    <property type="protein sequence ID" value="KAJ8321594.1"/>
    <property type="molecule type" value="Genomic_DNA"/>
</dbReference>
<organism evidence="7 8">
    <name type="scientific">Tegillarca granosa</name>
    <name type="common">Malaysian cockle</name>
    <name type="synonym">Anadara granosa</name>
    <dbReference type="NCBI Taxonomy" id="220873"/>
    <lineage>
        <taxon>Eukaryota</taxon>
        <taxon>Metazoa</taxon>
        <taxon>Spiralia</taxon>
        <taxon>Lophotrochozoa</taxon>
        <taxon>Mollusca</taxon>
        <taxon>Bivalvia</taxon>
        <taxon>Autobranchia</taxon>
        <taxon>Pteriomorphia</taxon>
        <taxon>Arcoida</taxon>
        <taxon>Arcoidea</taxon>
        <taxon>Arcidae</taxon>
        <taxon>Tegillarca</taxon>
    </lineage>
</organism>
<comment type="subcellular location">
    <subcellularLocation>
        <location evidence="1">Membrane</location>
        <topology evidence="1">Multi-pass membrane protein</topology>
    </subcellularLocation>
</comment>
<feature type="transmembrane region" description="Helical" evidence="6">
    <location>
        <begin position="32"/>
        <end position="55"/>
    </location>
</feature>
<proteinExistence type="predicted"/>
<protein>
    <submittedName>
        <fullName evidence="7">Uncharacterized protein</fullName>
    </submittedName>
</protein>
<keyword evidence="2" id="KW-0813">Transport</keyword>
<dbReference type="PANTHER" id="PTHR42948:SF1">
    <property type="entry name" value="TRANSPORTER"/>
    <property type="match status" value="1"/>
</dbReference>
<feature type="transmembrane region" description="Helical" evidence="6">
    <location>
        <begin position="131"/>
        <end position="150"/>
    </location>
</feature>
<accession>A0ABQ9FWG0</accession>
<gene>
    <name evidence="7" type="ORF">KUTeg_000065</name>
</gene>
<comment type="caution">
    <text evidence="7">The sequence shown here is derived from an EMBL/GenBank/DDBJ whole genome shotgun (WGS) entry which is preliminary data.</text>
</comment>
<feature type="transmembrane region" description="Helical" evidence="6">
    <location>
        <begin position="162"/>
        <end position="180"/>
    </location>
</feature>
<evidence type="ECO:0000256" key="3">
    <source>
        <dbReference type="ARBA" id="ARBA00022692"/>
    </source>
</evidence>
<dbReference type="PANTHER" id="PTHR42948">
    <property type="entry name" value="TRANSPORTER"/>
    <property type="match status" value="1"/>
</dbReference>
<evidence type="ECO:0000313" key="7">
    <source>
        <dbReference type="EMBL" id="KAJ8321594.1"/>
    </source>
</evidence>
<dbReference type="SUPFAM" id="SSF161070">
    <property type="entry name" value="SNF-like"/>
    <property type="match status" value="1"/>
</dbReference>
<dbReference type="PRINTS" id="PR00176">
    <property type="entry name" value="NANEUSMPORT"/>
</dbReference>
<evidence type="ECO:0000256" key="5">
    <source>
        <dbReference type="ARBA" id="ARBA00023136"/>
    </source>
</evidence>
<dbReference type="InterPro" id="IPR037272">
    <property type="entry name" value="SNS_sf"/>
</dbReference>
<evidence type="ECO:0000256" key="1">
    <source>
        <dbReference type="ARBA" id="ARBA00004141"/>
    </source>
</evidence>
<keyword evidence="4 6" id="KW-1133">Transmembrane helix</keyword>
<dbReference type="Proteomes" id="UP001217089">
    <property type="component" value="Unassembled WGS sequence"/>
</dbReference>
<evidence type="ECO:0000256" key="6">
    <source>
        <dbReference type="SAM" id="Phobius"/>
    </source>
</evidence>
<keyword evidence="5 6" id="KW-0472">Membrane</keyword>
<reference evidence="7 8" key="1">
    <citation type="submission" date="2022-12" db="EMBL/GenBank/DDBJ databases">
        <title>Chromosome-level genome of Tegillarca granosa.</title>
        <authorList>
            <person name="Kim J."/>
        </authorList>
    </citation>
    <scope>NUCLEOTIDE SEQUENCE [LARGE SCALE GENOMIC DNA]</scope>
    <source>
        <strain evidence="7">Teg-2019</strain>
        <tissue evidence="7">Adductor muscle</tissue>
    </source>
</reference>
<name>A0ABQ9FWG0_TEGGR</name>
<evidence type="ECO:0000313" key="8">
    <source>
        <dbReference type="Proteomes" id="UP001217089"/>
    </source>
</evidence>
<evidence type="ECO:0000256" key="4">
    <source>
        <dbReference type="ARBA" id="ARBA00022989"/>
    </source>
</evidence>
<dbReference type="Pfam" id="PF00209">
    <property type="entry name" value="SNF"/>
    <property type="match status" value="1"/>
</dbReference>
<keyword evidence="3 6" id="KW-0812">Transmembrane</keyword>
<dbReference type="InterPro" id="IPR000175">
    <property type="entry name" value="Na/ntran_symport"/>
</dbReference>
<feature type="transmembrane region" description="Helical" evidence="6">
    <location>
        <begin position="76"/>
        <end position="106"/>
    </location>
</feature>
<keyword evidence="8" id="KW-1185">Reference proteome</keyword>
<evidence type="ECO:0000256" key="2">
    <source>
        <dbReference type="ARBA" id="ARBA00022448"/>
    </source>
</evidence>